<evidence type="ECO:0000256" key="1">
    <source>
        <dbReference type="SAM" id="Phobius"/>
    </source>
</evidence>
<dbReference type="RefSeq" id="WP_210208936.1">
    <property type="nucleotide sequence ID" value="NZ_QNRK01000018.1"/>
</dbReference>
<keyword evidence="1" id="KW-0472">Membrane</keyword>
<name>A0A366F7C6_9HYPH</name>
<evidence type="ECO:0000313" key="4">
    <source>
        <dbReference type="Proteomes" id="UP000253529"/>
    </source>
</evidence>
<keyword evidence="4" id="KW-1185">Reference proteome</keyword>
<dbReference type="EMBL" id="QNRK01000018">
    <property type="protein sequence ID" value="RBP10561.1"/>
    <property type="molecule type" value="Genomic_DNA"/>
</dbReference>
<dbReference type="Proteomes" id="UP000253529">
    <property type="component" value="Unassembled WGS sequence"/>
</dbReference>
<comment type="caution">
    <text evidence="3">The sequence shown here is derived from an EMBL/GenBank/DDBJ whole genome shotgun (WGS) entry which is preliminary data.</text>
</comment>
<gene>
    <name evidence="3" type="ORF">DFR50_11847</name>
</gene>
<sequence>MSPTSAALQAIARAVEAEVRPRGSRERLRSPNVGTLDRIVRFVLGAALIAFALGFIAPGTGFNWVGWVG</sequence>
<proteinExistence type="predicted"/>
<dbReference type="AlphaFoldDB" id="A0A366F7C6"/>
<evidence type="ECO:0000259" key="2">
    <source>
        <dbReference type="Pfam" id="PF11127"/>
    </source>
</evidence>
<keyword evidence="1" id="KW-0812">Transmembrane</keyword>
<accession>A0A366F7C6</accession>
<evidence type="ECO:0000313" key="3">
    <source>
        <dbReference type="EMBL" id="RBP10561.1"/>
    </source>
</evidence>
<feature type="transmembrane region" description="Helical" evidence="1">
    <location>
        <begin position="41"/>
        <end position="65"/>
    </location>
</feature>
<dbReference type="Pfam" id="PF11127">
    <property type="entry name" value="YgaP-like_TM"/>
    <property type="match status" value="1"/>
</dbReference>
<dbReference type="InterPro" id="IPR021309">
    <property type="entry name" value="YgaP-like_TM"/>
</dbReference>
<reference evidence="3 4" key="1">
    <citation type="submission" date="2018-06" db="EMBL/GenBank/DDBJ databases">
        <title>Genomic Encyclopedia of Type Strains, Phase IV (KMG-IV): sequencing the most valuable type-strain genomes for metagenomic binning, comparative biology and taxonomic classification.</title>
        <authorList>
            <person name="Goeker M."/>
        </authorList>
    </citation>
    <scope>NUCLEOTIDE SEQUENCE [LARGE SCALE GENOMIC DNA]</scope>
    <source>
        <strain evidence="3 4">DSM 24875</strain>
    </source>
</reference>
<feature type="domain" description="Inner membrane protein YgaP-like transmembrane" evidence="2">
    <location>
        <begin position="31"/>
        <end position="67"/>
    </location>
</feature>
<organism evidence="3 4">
    <name type="scientific">Roseiarcus fermentans</name>
    <dbReference type="NCBI Taxonomy" id="1473586"/>
    <lineage>
        <taxon>Bacteria</taxon>
        <taxon>Pseudomonadati</taxon>
        <taxon>Pseudomonadota</taxon>
        <taxon>Alphaproteobacteria</taxon>
        <taxon>Hyphomicrobiales</taxon>
        <taxon>Roseiarcaceae</taxon>
        <taxon>Roseiarcus</taxon>
    </lineage>
</organism>
<protein>
    <submittedName>
        <fullName evidence="3">DUF2892 family protein</fullName>
    </submittedName>
</protein>
<keyword evidence="1" id="KW-1133">Transmembrane helix</keyword>